<dbReference type="InterPro" id="IPR003115">
    <property type="entry name" value="ParB_N"/>
</dbReference>
<evidence type="ECO:0000259" key="2">
    <source>
        <dbReference type="SMART" id="SM00470"/>
    </source>
</evidence>
<dbReference type="AlphaFoldDB" id="A0A2S9QMU1"/>
<comment type="caution">
    <text evidence="3">The sequence shown here is derived from an EMBL/GenBank/DDBJ whole genome shotgun (WGS) entry which is preliminary data.</text>
</comment>
<name>A0A2S9QMU1_9MICO</name>
<dbReference type="Pfam" id="PF02195">
    <property type="entry name" value="ParB_N"/>
    <property type="match status" value="1"/>
</dbReference>
<dbReference type="SUPFAM" id="SSF110849">
    <property type="entry name" value="ParB/Sulfiredoxin"/>
    <property type="match status" value="1"/>
</dbReference>
<dbReference type="InterPro" id="IPR036086">
    <property type="entry name" value="ParB/Sulfiredoxin_sf"/>
</dbReference>
<dbReference type="SMART" id="SM00470">
    <property type="entry name" value="ParB"/>
    <property type="match status" value="1"/>
</dbReference>
<gene>
    <name evidence="3" type="ORF">B4915_08340</name>
</gene>
<feature type="compositionally biased region" description="Gly residues" evidence="1">
    <location>
        <begin position="31"/>
        <end position="45"/>
    </location>
</feature>
<protein>
    <recommendedName>
        <fullName evidence="2">ParB-like N-terminal domain-containing protein</fullName>
    </recommendedName>
</protein>
<sequence length="398" mass="43334">MYLPHPPGSLAPLCGARRCRGAGVDREAAAGRGGRGAGAAGGRGVSEGVNRHEFRQRWRPLSVDEVIVRKRQRKLNSEHVRQLRESFDALGGQLQLQPIVVDSCMVLVDGAHRLQAAKEAGWTHISALVLDGVSDEDRRLLEVEANRVRLQLSPVELEEAWKNVYEPAFRARARRRQAEGGTRGLLTRGVIGAAAHSSSVTGSSSNWISTTGTDPAGRVSLPRAAKEATGLSIETLNKITEIRALSESESVPEELREAARRGLEKLTRPGAPVDAVHRALLLRQERARRAALHPAELRRQELERILDQAVRETTLLAERFAGSWGEELAAAARLGRGAAESLRAVRVALTRALASTVVRECQLDPIPVSRLSRVGGEVTRMLSEQSITGLELEADDVR</sequence>
<feature type="region of interest" description="Disordered" evidence="1">
    <location>
        <begin position="27"/>
        <end position="46"/>
    </location>
</feature>
<proteinExistence type="predicted"/>
<feature type="domain" description="ParB-like N-terminal" evidence="2">
    <location>
        <begin position="59"/>
        <end position="147"/>
    </location>
</feature>
<evidence type="ECO:0000256" key="1">
    <source>
        <dbReference type="SAM" id="MobiDB-lite"/>
    </source>
</evidence>
<evidence type="ECO:0000313" key="3">
    <source>
        <dbReference type="EMBL" id="PRI10887.1"/>
    </source>
</evidence>
<accession>A0A2S9QMU1</accession>
<evidence type="ECO:0000313" key="4">
    <source>
        <dbReference type="Proteomes" id="UP000238650"/>
    </source>
</evidence>
<reference evidence="3 4" key="1">
    <citation type="journal article" date="2017" name="New Microbes New Infect">
        <title>Genome sequence of 'Leucobacter massiliensis' sp. nov. isolated from human pharynx after travel to the 2014 Hajj.</title>
        <authorList>
            <person name="Leangapichart T."/>
            <person name="Gautret P."/>
            <person name="Nguyen T.T."/>
            <person name="Armstrong N."/>
            <person name="Rolain J.M."/>
        </authorList>
    </citation>
    <scope>NUCLEOTIDE SEQUENCE [LARGE SCALE GENOMIC DNA]</scope>
    <source>
        <strain evidence="3 4">122RC15</strain>
    </source>
</reference>
<organism evidence="3 4">
    <name type="scientific">Leucobacter massiliensis</name>
    <dbReference type="NCBI Taxonomy" id="1686285"/>
    <lineage>
        <taxon>Bacteria</taxon>
        <taxon>Bacillati</taxon>
        <taxon>Actinomycetota</taxon>
        <taxon>Actinomycetes</taxon>
        <taxon>Micrococcales</taxon>
        <taxon>Microbacteriaceae</taxon>
        <taxon>Leucobacter</taxon>
    </lineage>
</organism>
<dbReference type="Gene3D" id="3.90.1530.10">
    <property type="entry name" value="Conserved hypothetical protein from pyrococcus furiosus pfu- 392566-001, ParB domain"/>
    <property type="match status" value="1"/>
</dbReference>
<dbReference type="EMBL" id="MWZD01000017">
    <property type="protein sequence ID" value="PRI10887.1"/>
    <property type="molecule type" value="Genomic_DNA"/>
</dbReference>
<keyword evidence="4" id="KW-1185">Reference proteome</keyword>
<dbReference type="Proteomes" id="UP000238650">
    <property type="component" value="Unassembled WGS sequence"/>
</dbReference>